<evidence type="ECO:0000313" key="2">
    <source>
        <dbReference type="Proteomes" id="UP001162501"/>
    </source>
</evidence>
<dbReference type="Proteomes" id="UP001162501">
    <property type="component" value="Chromosome 25"/>
</dbReference>
<feature type="non-terminal residue" evidence="1">
    <location>
        <position position="1"/>
    </location>
</feature>
<evidence type="ECO:0000313" key="1">
    <source>
        <dbReference type="EMBL" id="CAN0266162.1"/>
    </source>
</evidence>
<dbReference type="EMBL" id="OX596109">
    <property type="protein sequence ID" value="CAN0266162.1"/>
    <property type="molecule type" value="Genomic_DNA"/>
</dbReference>
<proteinExistence type="predicted"/>
<protein>
    <submittedName>
        <fullName evidence="1">Uncharacterized protein</fullName>
    </submittedName>
</protein>
<reference evidence="1" key="2">
    <citation type="submission" date="2025-03" db="EMBL/GenBank/DDBJ databases">
        <authorList>
            <consortium name="ELIXIR-Norway"/>
            <consortium name="Elixir Norway"/>
        </authorList>
    </citation>
    <scope>NUCLEOTIDE SEQUENCE</scope>
</reference>
<sequence length="69" mass="7499">RQCPLPPSSPPWCPPLGKPTEASSRGAESQSADVTARELGRREQRRRQDTQGLPGETQQLAAPTSQAEF</sequence>
<name>A0AC59Z6F5_RANTA</name>
<reference evidence="1" key="1">
    <citation type="submission" date="2023-05" db="EMBL/GenBank/DDBJ databases">
        <authorList>
            <consortium name="ELIXIR-Norway"/>
        </authorList>
    </citation>
    <scope>NUCLEOTIDE SEQUENCE</scope>
</reference>
<accession>A0AC59Z6F5</accession>
<organism evidence="1 2">
    <name type="scientific">Rangifer tarandus platyrhynchus</name>
    <name type="common">Svalbard reindeer</name>
    <dbReference type="NCBI Taxonomy" id="3082113"/>
    <lineage>
        <taxon>Eukaryota</taxon>
        <taxon>Metazoa</taxon>
        <taxon>Chordata</taxon>
        <taxon>Craniata</taxon>
        <taxon>Vertebrata</taxon>
        <taxon>Euteleostomi</taxon>
        <taxon>Mammalia</taxon>
        <taxon>Eutheria</taxon>
        <taxon>Laurasiatheria</taxon>
        <taxon>Artiodactyla</taxon>
        <taxon>Ruminantia</taxon>
        <taxon>Pecora</taxon>
        <taxon>Cervidae</taxon>
        <taxon>Odocoileinae</taxon>
        <taxon>Rangifer</taxon>
    </lineage>
</organism>
<gene>
    <name evidence="1" type="ORF">MRATA1EN22A_LOCUS14589</name>
</gene>
<feature type="non-terminal residue" evidence="1">
    <location>
        <position position="69"/>
    </location>
</feature>